<comment type="caution">
    <text evidence="2">The sequence shown here is derived from an EMBL/GenBank/DDBJ whole genome shotgun (WGS) entry which is preliminary data.</text>
</comment>
<name>A0A9P0PTM0_ACAOB</name>
<keyword evidence="3" id="KW-1185">Reference proteome</keyword>
<evidence type="ECO:0000256" key="1">
    <source>
        <dbReference type="SAM" id="SignalP"/>
    </source>
</evidence>
<accession>A0A9P0PTM0</accession>
<keyword evidence="1" id="KW-0732">Signal</keyword>
<organism evidence="2 3">
    <name type="scientific">Acanthoscelides obtectus</name>
    <name type="common">Bean weevil</name>
    <name type="synonym">Bruchus obtectus</name>
    <dbReference type="NCBI Taxonomy" id="200917"/>
    <lineage>
        <taxon>Eukaryota</taxon>
        <taxon>Metazoa</taxon>
        <taxon>Ecdysozoa</taxon>
        <taxon>Arthropoda</taxon>
        <taxon>Hexapoda</taxon>
        <taxon>Insecta</taxon>
        <taxon>Pterygota</taxon>
        <taxon>Neoptera</taxon>
        <taxon>Endopterygota</taxon>
        <taxon>Coleoptera</taxon>
        <taxon>Polyphaga</taxon>
        <taxon>Cucujiformia</taxon>
        <taxon>Chrysomeloidea</taxon>
        <taxon>Chrysomelidae</taxon>
        <taxon>Bruchinae</taxon>
        <taxon>Bruchini</taxon>
        <taxon>Acanthoscelides</taxon>
    </lineage>
</organism>
<sequence>MGLLLLKGILLMISDAGLYKTVFITSSTAEKINFSPIVCGFPDFAMSNEIL</sequence>
<feature type="signal peptide" evidence="1">
    <location>
        <begin position="1"/>
        <end position="16"/>
    </location>
</feature>
<dbReference type="EMBL" id="CAKOFQ010007286">
    <property type="protein sequence ID" value="CAH1997423.1"/>
    <property type="molecule type" value="Genomic_DNA"/>
</dbReference>
<dbReference type="Proteomes" id="UP001152888">
    <property type="component" value="Unassembled WGS sequence"/>
</dbReference>
<evidence type="ECO:0000313" key="2">
    <source>
        <dbReference type="EMBL" id="CAH1997423.1"/>
    </source>
</evidence>
<dbReference type="AlphaFoldDB" id="A0A9P0PTM0"/>
<protein>
    <submittedName>
        <fullName evidence="2">Uncharacterized protein</fullName>
    </submittedName>
</protein>
<gene>
    <name evidence="2" type="ORF">ACAOBT_LOCUS23731</name>
</gene>
<reference evidence="2" key="1">
    <citation type="submission" date="2022-03" db="EMBL/GenBank/DDBJ databases">
        <authorList>
            <person name="Sayadi A."/>
        </authorList>
    </citation>
    <scope>NUCLEOTIDE SEQUENCE</scope>
</reference>
<proteinExistence type="predicted"/>
<feature type="chain" id="PRO_5040328543" evidence="1">
    <location>
        <begin position="17"/>
        <end position="51"/>
    </location>
</feature>
<evidence type="ECO:0000313" key="3">
    <source>
        <dbReference type="Proteomes" id="UP001152888"/>
    </source>
</evidence>